<organism evidence="2 3">
    <name type="scientific">Nitrobacter winogradskyi (strain ATCC 25391 / DSM 10237 / CIP 104748 / NCIMB 11846 / Nb-255)</name>
    <dbReference type="NCBI Taxonomy" id="323098"/>
    <lineage>
        <taxon>Bacteria</taxon>
        <taxon>Pseudomonadati</taxon>
        <taxon>Pseudomonadota</taxon>
        <taxon>Alphaproteobacteria</taxon>
        <taxon>Hyphomicrobiales</taxon>
        <taxon>Nitrobacteraceae</taxon>
        <taxon>Nitrobacter</taxon>
    </lineage>
</organism>
<keyword evidence="1" id="KW-1133">Transmembrane helix</keyword>
<evidence type="ECO:0000256" key="1">
    <source>
        <dbReference type="SAM" id="Phobius"/>
    </source>
</evidence>
<feature type="transmembrane region" description="Helical" evidence="1">
    <location>
        <begin position="151"/>
        <end position="172"/>
    </location>
</feature>
<protein>
    <recommendedName>
        <fullName evidence="4">SMODS and SLOG-associating 2TM effector domain-containing protein</fullName>
    </recommendedName>
</protein>
<sequence length="182" mass="19804">MAEQNGYLAELAKLREADSQAYLKQWIVWLAVGSAAGAVALLSLAAQSGNPNYAIRFLLPSLWAFAAGVIFAGASIALLSKKLGAMAEHFVHAYNRAQMEIKIAETPEVFASPQHLADGANAARNKLISEQHKAHAFAEKAWVSQTLWSRMWTGCVIVSATRFIFGIVWPLIQLSLGRTLIP</sequence>
<dbReference type="STRING" id="323098.Nwi_2875"/>
<dbReference type="AlphaFoldDB" id="Q3SNL6"/>
<dbReference type="EMBL" id="CP000115">
    <property type="protein sequence ID" value="ABA06125.1"/>
    <property type="molecule type" value="Genomic_DNA"/>
</dbReference>
<keyword evidence="3" id="KW-1185">Reference proteome</keyword>
<keyword evidence="1" id="KW-0472">Membrane</keyword>
<dbReference type="KEGG" id="nwi:Nwi_2875"/>
<dbReference type="HOGENOM" id="CLU_119014_0_0_5"/>
<dbReference type="RefSeq" id="WP_011316057.1">
    <property type="nucleotide sequence ID" value="NC_007406.1"/>
</dbReference>
<reference evidence="2 3" key="1">
    <citation type="journal article" date="2006" name="Appl. Environ. Microbiol.">
        <title>Genome sequence of the chemolithoautotrophic nitrite-oxidizing bacterium Nitrobacter winogradskyi Nb-255.</title>
        <authorList>
            <person name="Starkenburg S.R."/>
            <person name="Chain P.S."/>
            <person name="Sayavedra-Soto L.A."/>
            <person name="Hauser L."/>
            <person name="Land M.L."/>
            <person name="Larimer F.W."/>
            <person name="Malfatti S.A."/>
            <person name="Klotz M.G."/>
            <person name="Bottomley P.J."/>
            <person name="Arp D.J."/>
            <person name="Hickey W.J."/>
        </authorList>
    </citation>
    <scope>NUCLEOTIDE SEQUENCE [LARGE SCALE GENOMIC DNA]</scope>
    <source>
        <strain evidence="3">ATCC 25391 / DSM 10237 / CIP 104748 / NCIMB 11846 / Nb-255</strain>
    </source>
</reference>
<evidence type="ECO:0000313" key="3">
    <source>
        <dbReference type="Proteomes" id="UP000002531"/>
    </source>
</evidence>
<feature type="transmembrane region" description="Helical" evidence="1">
    <location>
        <begin position="26"/>
        <end position="45"/>
    </location>
</feature>
<evidence type="ECO:0008006" key="4">
    <source>
        <dbReference type="Google" id="ProtNLM"/>
    </source>
</evidence>
<evidence type="ECO:0000313" key="2">
    <source>
        <dbReference type="EMBL" id="ABA06125.1"/>
    </source>
</evidence>
<name>Q3SNL6_NITWN</name>
<proteinExistence type="predicted"/>
<gene>
    <name evidence="2" type="ordered locus">Nwi_2875</name>
</gene>
<feature type="transmembrane region" description="Helical" evidence="1">
    <location>
        <begin position="57"/>
        <end position="79"/>
    </location>
</feature>
<dbReference type="OrthoDB" id="9854902at2"/>
<keyword evidence="1" id="KW-0812">Transmembrane</keyword>
<dbReference type="Proteomes" id="UP000002531">
    <property type="component" value="Chromosome"/>
</dbReference>
<accession>Q3SNL6</accession>